<evidence type="ECO:0000259" key="3">
    <source>
        <dbReference type="Pfam" id="PF14344"/>
    </source>
</evidence>
<comment type="caution">
    <text evidence="4">The sequence shown here is derived from an EMBL/GenBank/DDBJ whole genome shotgun (WGS) entry which is preliminary data.</text>
</comment>
<dbReference type="RefSeq" id="WP_114351223.1">
    <property type="nucleotide sequence ID" value="NZ_QPJJ01000001.1"/>
</dbReference>
<dbReference type="AlphaFoldDB" id="A0A368YAQ1"/>
<accession>A0A368YAQ1</accession>
<evidence type="ECO:0000313" key="5">
    <source>
        <dbReference type="Proteomes" id="UP000252585"/>
    </source>
</evidence>
<evidence type="ECO:0000313" key="4">
    <source>
        <dbReference type="EMBL" id="RCW77282.1"/>
    </source>
</evidence>
<keyword evidence="5" id="KW-1185">Reference proteome</keyword>
<name>A0A368YAQ1_9BACI</name>
<reference evidence="4 5" key="1">
    <citation type="submission" date="2018-07" db="EMBL/GenBank/DDBJ databases">
        <title>Genomic Encyclopedia of Type Strains, Phase IV (KMG-IV): sequencing the most valuable type-strain genomes for metagenomic binning, comparative biology and taxonomic classification.</title>
        <authorList>
            <person name="Goeker M."/>
        </authorList>
    </citation>
    <scope>NUCLEOTIDE SEQUENCE [LARGE SCALE GENOMIC DNA]</scope>
    <source>
        <strain evidence="4 5">DSM 27696</strain>
    </source>
</reference>
<proteinExistence type="predicted"/>
<protein>
    <submittedName>
        <fullName evidence="4">Uncharacterized protein DUF4397</fullName>
    </submittedName>
</protein>
<organism evidence="4 5">
    <name type="scientific">Saliterribacillus persicus</name>
    <dbReference type="NCBI Taxonomy" id="930114"/>
    <lineage>
        <taxon>Bacteria</taxon>
        <taxon>Bacillati</taxon>
        <taxon>Bacillota</taxon>
        <taxon>Bacilli</taxon>
        <taxon>Bacillales</taxon>
        <taxon>Bacillaceae</taxon>
        <taxon>Saliterribacillus</taxon>
    </lineage>
</organism>
<keyword evidence="2" id="KW-0732">Signal</keyword>
<sequence length="263" mass="27792">MKKVFALLVSMVLVSSLFAGTVFADDHENAMVRILHASPDAPEVDVYLNGDAVVEGAGFKAATDYMEVPAGEHEVEIYPAGTMDEAVISETLTVEAGMAYTVAATGMLDSLELTVGMDSMEVADGMTKVRVGHLSPDAPTVDVGLIDGDTLFEGATFPAITDYMELDAGTYDLEIRTAEGDQVLDLSGTTLEENTVYSVFAVNTAENLEVLMLEDYSGSMPSEMPQTGLGGAQGSNMALYGLMAMLGGLVLAGFGFRRKANQQ</sequence>
<keyword evidence="1" id="KW-0812">Transmembrane</keyword>
<dbReference type="Proteomes" id="UP000252585">
    <property type="component" value="Unassembled WGS sequence"/>
</dbReference>
<dbReference type="Pfam" id="PF14344">
    <property type="entry name" value="DUF4397"/>
    <property type="match status" value="2"/>
</dbReference>
<feature type="domain" description="DUF4397" evidence="3">
    <location>
        <begin position="146"/>
        <end position="222"/>
    </location>
</feature>
<dbReference type="InterPro" id="IPR025510">
    <property type="entry name" value="DUF4397"/>
</dbReference>
<feature type="domain" description="DUF4397" evidence="3">
    <location>
        <begin position="30"/>
        <end position="143"/>
    </location>
</feature>
<dbReference type="OrthoDB" id="9783299at2"/>
<gene>
    <name evidence="4" type="ORF">DFR57_101151</name>
</gene>
<keyword evidence="1" id="KW-1133">Transmembrane helix</keyword>
<feature type="chain" id="PRO_5016696533" evidence="2">
    <location>
        <begin position="25"/>
        <end position="263"/>
    </location>
</feature>
<evidence type="ECO:0000256" key="1">
    <source>
        <dbReference type="SAM" id="Phobius"/>
    </source>
</evidence>
<feature type="transmembrane region" description="Helical" evidence="1">
    <location>
        <begin position="237"/>
        <end position="256"/>
    </location>
</feature>
<feature type="signal peptide" evidence="2">
    <location>
        <begin position="1"/>
        <end position="24"/>
    </location>
</feature>
<dbReference type="EMBL" id="QPJJ01000001">
    <property type="protein sequence ID" value="RCW77282.1"/>
    <property type="molecule type" value="Genomic_DNA"/>
</dbReference>
<evidence type="ECO:0000256" key="2">
    <source>
        <dbReference type="SAM" id="SignalP"/>
    </source>
</evidence>
<keyword evidence="1" id="KW-0472">Membrane</keyword>